<comment type="caution">
    <text evidence="2">The sequence shown here is derived from an EMBL/GenBank/DDBJ whole genome shotgun (WGS) entry which is preliminary data.</text>
</comment>
<accession>A0A8S3TPQ9</accession>
<name>A0A8S3TPQ9_MYTED</name>
<feature type="domain" description="Chitin-binding type-2" evidence="1">
    <location>
        <begin position="226"/>
        <end position="283"/>
    </location>
</feature>
<protein>
    <recommendedName>
        <fullName evidence="1">Chitin-binding type-2 domain-containing protein</fullName>
    </recommendedName>
</protein>
<sequence>MATIVKVVKGKDQEHDDTDSTQCNMSSDNGYNETIDSPGSCLIGPCENGGTCVNYTCVCEDCFAGVKCEIDVNQTCKYDADTFIPHSNTCQLFYNCSQAVSPLPTENRVYSHNPQILRPAYLHECPYPELFSTTTLSCDYLAVGYFCNHGTACKICEYFNPDCMGISDGIYRNVYVEPPGGHYFECQDERSIFDGGNPCPTNMAPYNGKCRNLFEIPTTYWHVGYGVDCSGRPNGNYESERKHRCDIYYIYMNGNSTLQHCGEGTVFDSKSLFCQNPANACRPCGSVDNGC</sequence>
<dbReference type="SUPFAM" id="SSF57196">
    <property type="entry name" value="EGF/Laminin"/>
    <property type="match status" value="1"/>
</dbReference>
<feature type="domain" description="Chitin-binding type-2" evidence="1">
    <location>
        <begin position="73"/>
        <end position="149"/>
    </location>
</feature>
<dbReference type="InterPro" id="IPR000742">
    <property type="entry name" value="EGF"/>
</dbReference>
<dbReference type="PROSITE" id="PS50940">
    <property type="entry name" value="CHIT_BIND_II"/>
    <property type="match status" value="2"/>
</dbReference>
<dbReference type="Gene3D" id="2.10.25.10">
    <property type="entry name" value="Laminin"/>
    <property type="match status" value="1"/>
</dbReference>
<keyword evidence="3" id="KW-1185">Reference proteome</keyword>
<dbReference type="InterPro" id="IPR036508">
    <property type="entry name" value="Chitin-bd_dom_sf"/>
</dbReference>
<evidence type="ECO:0000313" key="3">
    <source>
        <dbReference type="Proteomes" id="UP000683360"/>
    </source>
</evidence>
<organism evidence="2 3">
    <name type="scientific">Mytilus edulis</name>
    <name type="common">Blue mussel</name>
    <dbReference type="NCBI Taxonomy" id="6550"/>
    <lineage>
        <taxon>Eukaryota</taxon>
        <taxon>Metazoa</taxon>
        <taxon>Spiralia</taxon>
        <taxon>Lophotrochozoa</taxon>
        <taxon>Mollusca</taxon>
        <taxon>Bivalvia</taxon>
        <taxon>Autobranchia</taxon>
        <taxon>Pteriomorphia</taxon>
        <taxon>Mytilida</taxon>
        <taxon>Mytiloidea</taxon>
        <taxon>Mytilidae</taxon>
        <taxon>Mytilinae</taxon>
        <taxon>Mytilus</taxon>
    </lineage>
</organism>
<dbReference type="InterPro" id="IPR002557">
    <property type="entry name" value="Chitin-bd_dom"/>
</dbReference>
<dbReference type="AlphaFoldDB" id="A0A8S3TPQ9"/>
<dbReference type="OrthoDB" id="6131869at2759"/>
<dbReference type="Gene3D" id="2.170.140.10">
    <property type="entry name" value="Chitin binding domain"/>
    <property type="match status" value="1"/>
</dbReference>
<evidence type="ECO:0000313" key="2">
    <source>
        <dbReference type="EMBL" id="CAG2235509.1"/>
    </source>
</evidence>
<reference evidence="2" key="1">
    <citation type="submission" date="2021-03" db="EMBL/GenBank/DDBJ databases">
        <authorList>
            <person name="Bekaert M."/>
        </authorList>
    </citation>
    <scope>NUCLEOTIDE SEQUENCE</scope>
</reference>
<dbReference type="GO" id="GO:0005576">
    <property type="term" value="C:extracellular region"/>
    <property type="evidence" value="ECO:0007669"/>
    <property type="project" value="InterPro"/>
</dbReference>
<dbReference type="PROSITE" id="PS00022">
    <property type="entry name" value="EGF_1"/>
    <property type="match status" value="1"/>
</dbReference>
<dbReference type="SUPFAM" id="SSF57625">
    <property type="entry name" value="Invertebrate chitin-binding proteins"/>
    <property type="match status" value="1"/>
</dbReference>
<dbReference type="Proteomes" id="UP000683360">
    <property type="component" value="Unassembled WGS sequence"/>
</dbReference>
<dbReference type="SMART" id="SM00494">
    <property type="entry name" value="ChtBD2"/>
    <property type="match status" value="2"/>
</dbReference>
<proteinExistence type="predicted"/>
<dbReference type="GO" id="GO:0008061">
    <property type="term" value="F:chitin binding"/>
    <property type="evidence" value="ECO:0007669"/>
    <property type="project" value="InterPro"/>
</dbReference>
<gene>
    <name evidence="2" type="ORF">MEDL_48070</name>
</gene>
<evidence type="ECO:0000259" key="1">
    <source>
        <dbReference type="PROSITE" id="PS50940"/>
    </source>
</evidence>
<dbReference type="EMBL" id="CAJPWZ010002320">
    <property type="protein sequence ID" value="CAG2235509.1"/>
    <property type="molecule type" value="Genomic_DNA"/>
</dbReference>
<dbReference type="Pfam" id="PF01607">
    <property type="entry name" value="CBM_14"/>
    <property type="match status" value="1"/>
</dbReference>